<accession>A0A6A6NPG3</accession>
<dbReference type="AlphaFoldDB" id="A0A6A6NPG3"/>
<proteinExistence type="predicted"/>
<protein>
    <submittedName>
        <fullName evidence="1">Uncharacterized protein</fullName>
    </submittedName>
</protein>
<evidence type="ECO:0000313" key="2">
    <source>
        <dbReference type="Proteomes" id="UP000799766"/>
    </source>
</evidence>
<keyword evidence="2" id="KW-1185">Reference proteome</keyword>
<dbReference type="OrthoDB" id="443402at2759"/>
<sequence length="128" mass="15145">MTCMREHIDNHAETTDQVGRDVNELIENRELHTQSLDAVRERNWQLNIVEHQLSFLVALDQSSELELEKHFSKMVVGMLYYPEMPERYDSIHGAYKETFGWLFEDGGASTEWDSFTKRLRDEVCSRIY</sequence>
<evidence type="ECO:0000313" key="1">
    <source>
        <dbReference type="EMBL" id="KAF2453284.1"/>
    </source>
</evidence>
<reference evidence="1" key="1">
    <citation type="journal article" date="2020" name="Stud. Mycol.">
        <title>101 Dothideomycetes genomes: a test case for predicting lifestyles and emergence of pathogens.</title>
        <authorList>
            <person name="Haridas S."/>
            <person name="Albert R."/>
            <person name="Binder M."/>
            <person name="Bloem J."/>
            <person name="Labutti K."/>
            <person name="Salamov A."/>
            <person name="Andreopoulos B."/>
            <person name="Baker S."/>
            <person name="Barry K."/>
            <person name="Bills G."/>
            <person name="Bluhm B."/>
            <person name="Cannon C."/>
            <person name="Castanera R."/>
            <person name="Culley D."/>
            <person name="Daum C."/>
            <person name="Ezra D."/>
            <person name="Gonzalez J."/>
            <person name="Henrissat B."/>
            <person name="Kuo A."/>
            <person name="Liang C."/>
            <person name="Lipzen A."/>
            <person name="Lutzoni F."/>
            <person name="Magnuson J."/>
            <person name="Mondo S."/>
            <person name="Nolan M."/>
            <person name="Ohm R."/>
            <person name="Pangilinan J."/>
            <person name="Park H.-J."/>
            <person name="Ramirez L."/>
            <person name="Alfaro M."/>
            <person name="Sun H."/>
            <person name="Tritt A."/>
            <person name="Yoshinaga Y."/>
            <person name="Zwiers L.-H."/>
            <person name="Turgeon B."/>
            <person name="Goodwin S."/>
            <person name="Spatafora J."/>
            <person name="Crous P."/>
            <person name="Grigoriev I."/>
        </authorList>
    </citation>
    <scope>NUCLEOTIDE SEQUENCE</scope>
    <source>
        <strain evidence="1">ATCC 16933</strain>
    </source>
</reference>
<name>A0A6A6NPG3_9PEZI</name>
<dbReference type="EMBL" id="MU001698">
    <property type="protein sequence ID" value="KAF2453284.1"/>
    <property type="molecule type" value="Genomic_DNA"/>
</dbReference>
<gene>
    <name evidence="1" type="ORF">BDY21DRAFT_382186</name>
</gene>
<organism evidence="1 2">
    <name type="scientific">Lineolata rhizophorae</name>
    <dbReference type="NCBI Taxonomy" id="578093"/>
    <lineage>
        <taxon>Eukaryota</taxon>
        <taxon>Fungi</taxon>
        <taxon>Dikarya</taxon>
        <taxon>Ascomycota</taxon>
        <taxon>Pezizomycotina</taxon>
        <taxon>Dothideomycetes</taxon>
        <taxon>Dothideomycetes incertae sedis</taxon>
        <taxon>Lineolatales</taxon>
        <taxon>Lineolataceae</taxon>
        <taxon>Lineolata</taxon>
    </lineage>
</organism>
<dbReference type="Proteomes" id="UP000799766">
    <property type="component" value="Unassembled WGS sequence"/>
</dbReference>